<protein>
    <recommendedName>
        <fullName evidence="4">DUF4369 domain-containing protein</fullName>
    </recommendedName>
</protein>
<feature type="signal peptide" evidence="1">
    <location>
        <begin position="1"/>
        <end position="20"/>
    </location>
</feature>
<feature type="chain" id="PRO_5009185935" description="DUF4369 domain-containing protein" evidence="1">
    <location>
        <begin position="21"/>
        <end position="238"/>
    </location>
</feature>
<evidence type="ECO:0000313" key="3">
    <source>
        <dbReference type="Proteomes" id="UP000095552"/>
    </source>
</evidence>
<dbReference type="AlphaFoldDB" id="A0A1E5T4I0"/>
<comment type="caution">
    <text evidence="2">The sequence shown here is derived from an EMBL/GenBank/DDBJ whole genome shotgun (WGS) entry which is preliminary data.</text>
</comment>
<evidence type="ECO:0000313" key="2">
    <source>
        <dbReference type="EMBL" id="OEK06303.1"/>
    </source>
</evidence>
<dbReference type="STRING" id="1563681.BFP71_01100"/>
<dbReference type="RefSeq" id="WP_069833614.1">
    <property type="nucleotide sequence ID" value="NZ_MDGQ01000003.1"/>
</dbReference>
<evidence type="ECO:0008006" key="4">
    <source>
        <dbReference type="Google" id="ProtNLM"/>
    </source>
</evidence>
<gene>
    <name evidence="2" type="ORF">BFP71_01100</name>
</gene>
<proteinExistence type="predicted"/>
<organism evidence="2 3">
    <name type="scientific">Roseivirga misakiensis</name>
    <dbReference type="NCBI Taxonomy" id="1563681"/>
    <lineage>
        <taxon>Bacteria</taxon>
        <taxon>Pseudomonadati</taxon>
        <taxon>Bacteroidota</taxon>
        <taxon>Cytophagia</taxon>
        <taxon>Cytophagales</taxon>
        <taxon>Roseivirgaceae</taxon>
        <taxon>Roseivirga</taxon>
    </lineage>
</organism>
<dbReference type="EMBL" id="MDGQ01000003">
    <property type="protein sequence ID" value="OEK06303.1"/>
    <property type="molecule type" value="Genomic_DNA"/>
</dbReference>
<keyword evidence="1" id="KW-0732">Signal</keyword>
<reference evidence="2 3" key="1">
    <citation type="submission" date="2016-08" db="EMBL/GenBank/DDBJ databases">
        <title>Draft genome of Fabibacter sp. strain SK-8.</title>
        <authorList>
            <person name="Wong S.-K."/>
            <person name="Hamasaki K."/>
            <person name="Yoshizawa S."/>
        </authorList>
    </citation>
    <scope>NUCLEOTIDE SEQUENCE [LARGE SCALE GENOMIC DNA]</scope>
    <source>
        <strain evidence="2 3">SK-8</strain>
    </source>
</reference>
<sequence length="238" mass="26831">MKRIKIVLALLLGISLSSYGQTISGSEISGTGGGDLRIGVNGRVSVRSRLPEAKSIIDYSPYVYDQGRKATVFLLKGDTVTGNYRYNMETESLEDAQSDKILPWNIVKSFNFDAQGDLEAVSFTNIKLVWPESEYGGFIQDVSSSPFVKVKHYLEFVPSNYDPTTEIGSMNDEIKTFTTKYLKLNNKWIVLPTTKTAFYNIFGSYSDRLRKYARKNKLKVKNPEDVGEMVSWVAKNKN</sequence>
<name>A0A1E5T4I0_9BACT</name>
<dbReference type="OrthoDB" id="759189at2"/>
<dbReference type="Proteomes" id="UP000095552">
    <property type="component" value="Unassembled WGS sequence"/>
</dbReference>
<accession>A0A1E5T4I0</accession>
<keyword evidence="3" id="KW-1185">Reference proteome</keyword>
<evidence type="ECO:0000256" key="1">
    <source>
        <dbReference type="SAM" id="SignalP"/>
    </source>
</evidence>